<accession>A0ACA9LMZ7</accession>
<sequence length="111" mass="13097">LSDLALNQLELNTNEENRLDDENSSDDEMEFLGEQKVEAEQKIEDELKKSRKKRSTRKKINIYKPDTYRYHELLDDSYQVRINVNANHPRVPILLPINQHQSMTNLATFPL</sequence>
<evidence type="ECO:0000313" key="2">
    <source>
        <dbReference type="Proteomes" id="UP000789920"/>
    </source>
</evidence>
<comment type="caution">
    <text evidence="1">The sequence shown here is derived from an EMBL/GenBank/DDBJ whole genome shotgun (WGS) entry which is preliminary data.</text>
</comment>
<keyword evidence="2" id="KW-1185">Reference proteome</keyword>
<feature type="non-terminal residue" evidence="1">
    <location>
        <position position="1"/>
    </location>
</feature>
<evidence type="ECO:0000313" key="1">
    <source>
        <dbReference type="EMBL" id="CAG8540286.1"/>
    </source>
</evidence>
<dbReference type="Proteomes" id="UP000789920">
    <property type="component" value="Unassembled WGS sequence"/>
</dbReference>
<reference evidence="1" key="1">
    <citation type="submission" date="2021-06" db="EMBL/GenBank/DDBJ databases">
        <authorList>
            <person name="Kallberg Y."/>
            <person name="Tangrot J."/>
            <person name="Rosling A."/>
        </authorList>
    </citation>
    <scope>NUCLEOTIDE SEQUENCE</scope>
    <source>
        <strain evidence="1">MA461A</strain>
    </source>
</reference>
<proteinExistence type="predicted"/>
<gene>
    <name evidence="1" type="ORF">RPERSI_LOCUS3522</name>
</gene>
<protein>
    <submittedName>
        <fullName evidence="1">27413_t:CDS:1</fullName>
    </submittedName>
</protein>
<dbReference type="EMBL" id="CAJVQC010004413">
    <property type="protein sequence ID" value="CAG8540286.1"/>
    <property type="molecule type" value="Genomic_DNA"/>
</dbReference>
<name>A0ACA9LMZ7_9GLOM</name>
<organism evidence="1 2">
    <name type="scientific">Racocetra persica</name>
    <dbReference type="NCBI Taxonomy" id="160502"/>
    <lineage>
        <taxon>Eukaryota</taxon>
        <taxon>Fungi</taxon>
        <taxon>Fungi incertae sedis</taxon>
        <taxon>Mucoromycota</taxon>
        <taxon>Glomeromycotina</taxon>
        <taxon>Glomeromycetes</taxon>
        <taxon>Diversisporales</taxon>
        <taxon>Gigasporaceae</taxon>
        <taxon>Racocetra</taxon>
    </lineage>
</organism>